<accession>A4G0S5</accession>
<dbReference type="Pfam" id="PF26602">
    <property type="entry name" value="HVO_2718_N"/>
    <property type="match status" value="1"/>
</dbReference>
<dbReference type="GO" id="GO:0003677">
    <property type="term" value="F:DNA binding"/>
    <property type="evidence" value="ECO:0007669"/>
    <property type="project" value="InterPro"/>
</dbReference>
<proteinExistence type="predicted"/>
<sequence length="159" mass="18317">MQCELCGKEVKDIIKTRVEGVEMNVCEACAKFGMSPKGYSRKPKAVFKNNEKKPKQAKRPRRDMFDNLKTLVEDYGSLVKEAREKKNMTLEELSRAVGIKESLIHKIERNEIEPEEKYVKILEKALGISFYEEGDLNYESSSDDGDFTLGDFIKVKNRK</sequence>
<protein>
    <submittedName>
        <fullName evidence="2">Transcriptional regulator, XRE family</fullName>
    </submittedName>
</protein>
<dbReference type="InterPro" id="IPR004451">
    <property type="entry name" value="MJ0586"/>
</dbReference>
<dbReference type="NCBIfam" id="TIGR00270">
    <property type="entry name" value="multiprotein bridging factor aMBF1"/>
    <property type="match status" value="1"/>
</dbReference>
<dbReference type="STRING" id="402880.MmarC5_1762"/>
<dbReference type="SMART" id="SM00530">
    <property type="entry name" value="HTH_XRE"/>
    <property type="match status" value="1"/>
</dbReference>
<dbReference type="SUPFAM" id="SSF47413">
    <property type="entry name" value="lambda repressor-like DNA-binding domains"/>
    <property type="match status" value="1"/>
</dbReference>
<dbReference type="KEGG" id="mmq:MmarC5_1762"/>
<dbReference type="Proteomes" id="UP000000253">
    <property type="component" value="Chromosome"/>
</dbReference>
<dbReference type="Pfam" id="PF01381">
    <property type="entry name" value="HTH_3"/>
    <property type="match status" value="1"/>
</dbReference>
<dbReference type="PROSITE" id="PS50943">
    <property type="entry name" value="HTH_CROC1"/>
    <property type="match status" value="1"/>
</dbReference>
<dbReference type="AlphaFoldDB" id="A4G0S5"/>
<evidence type="ECO:0000313" key="3">
    <source>
        <dbReference type="Proteomes" id="UP000000253"/>
    </source>
</evidence>
<reference evidence="2 3" key="1">
    <citation type="submission" date="2007-03" db="EMBL/GenBank/DDBJ databases">
        <title>Complete sequence of chromosome of Methanococcus maripaludis C5.</title>
        <authorList>
            <consortium name="US DOE Joint Genome Institute"/>
            <person name="Copeland A."/>
            <person name="Lucas S."/>
            <person name="Lapidus A."/>
            <person name="Barry K."/>
            <person name="Glavina del Rio T."/>
            <person name="Dalin E."/>
            <person name="Tice H."/>
            <person name="Pitluck S."/>
            <person name="Chertkov O."/>
            <person name="Brettin T."/>
            <person name="Bruce D."/>
            <person name="Han C."/>
            <person name="Detter J.C."/>
            <person name="Schmutz J."/>
            <person name="Larimer F."/>
            <person name="Land M."/>
            <person name="Hauser L."/>
            <person name="Kyrpides N."/>
            <person name="Mikhailova N."/>
            <person name="Sieprawska-Lupa M."/>
            <person name="Whitman W.B."/>
            <person name="Richardson P."/>
        </authorList>
    </citation>
    <scope>NUCLEOTIDE SEQUENCE [LARGE SCALE GENOMIC DNA]</scope>
    <source>
        <strain evidence="3">C5 / ATCC BAA-1333</strain>
    </source>
</reference>
<evidence type="ECO:0000259" key="1">
    <source>
        <dbReference type="PROSITE" id="PS50943"/>
    </source>
</evidence>
<dbReference type="OrthoDB" id="11138at2157"/>
<dbReference type="InterPro" id="IPR001387">
    <property type="entry name" value="Cro/C1-type_HTH"/>
</dbReference>
<dbReference type="InterPro" id="IPR010982">
    <property type="entry name" value="Lambda_DNA-bd_dom_sf"/>
</dbReference>
<dbReference type="InterPro" id="IPR058562">
    <property type="entry name" value="MJ0586_N"/>
</dbReference>
<evidence type="ECO:0000313" key="2">
    <source>
        <dbReference type="EMBL" id="ABO36059.1"/>
    </source>
</evidence>
<organism evidence="2 3">
    <name type="scientific">Methanococcus maripaludis (strain C5 / ATCC BAA-1333)</name>
    <dbReference type="NCBI Taxonomy" id="402880"/>
    <lineage>
        <taxon>Archaea</taxon>
        <taxon>Methanobacteriati</taxon>
        <taxon>Methanobacteriota</taxon>
        <taxon>Methanomada group</taxon>
        <taxon>Methanococci</taxon>
        <taxon>Methanococcales</taxon>
        <taxon>Methanococcaceae</taxon>
        <taxon>Methanococcus</taxon>
    </lineage>
</organism>
<feature type="domain" description="HTH cro/C1-type" evidence="1">
    <location>
        <begin position="79"/>
        <end position="133"/>
    </location>
</feature>
<dbReference type="EMBL" id="CP000609">
    <property type="protein sequence ID" value="ABO36059.1"/>
    <property type="molecule type" value="Genomic_DNA"/>
</dbReference>
<dbReference type="eggNOG" id="arCOG01863">
    <property type="taxonomic scope" value="Archaea"/>
</dbReference>
<dbReference type="GeneID" id="4927950"/>
<dbReference type="RefSeq" id="WP_011869505.1">
    <property type="nucleotide sequence ID" value="NC_009135.1"/>
</dbReference>
<dbReference type="HOGENOM" id="CLU_130237_0_0_2"/>
<name>A4G0S5_METM5</name>
<dbReference type="CDD" id="cd00093">
    <property type="entry name" value="HTH_XRE"/>
    <property type="match status" value="1"/>
</dbReference>
<dbReference type="Gene3D" id="1.10.260.40">
    <property type="entry name" value="lambda repressor-like DNA-binding domains"/>
    <property type="match status" value="1"/>
</dbReference>
<gene>
    <name evidence="2" type="ordered locus">MmarC5_1762</name>
</gene>